<keyword evidence="1" id="KW-0614">Plasmid</keyword>
<reference evidence="1" key="1">
    <citation type="submission" date="2024-05" db="EMBL/GenBank/DDBJ databases">
        <authorList>
            <person name="Bunk B."/>
            <person name="Swiderski J."/>
            <person name="Sproer C."/>
            <person name="Thiel V."/>
        </authorList>
    </citation>
    <scope>NUCLEOTIDE SEQUENCE</scope>
    <source>
        <strain evidence="1">DSM 17735</strain>
        <plasmid evidence="1">p4</plasmid>
    </source>
</reference>
<dbReference type="EMBL" id="CP157679">
    <property type="protein sequence ID" value="XBP73227.1"/>
    <property type="molecule type" value="Genomic_DNA"/>
</dbReference>
<dbReference type="RefSeq" id="WP_349283283.1">
    <property type="nucleotide sequence ID" value="NZ_CBCSCU010000015.1"/>
</dbReference>
<accession>A0AAU7LZU5</accession>
<proteinExistence type="predicted"/>
<geneLocation type="plasmid" evidence="1">
    <name>p4</name>
</geneLocation>
<protein>
    <submittedName>
        <fullName evidence="1">Uncharacterized protein</fullName>
    </submittedName>
</protein>
<sequence length="133" mass="14537">MLNLNFDLNPKRQQIVDASGCSSGFIFEYLGRLMVDRATRPDVNTILMYFALSATSLASAVNGLLKLLDEISPPKPLVGRLLSSGAADRDMIFGRAQAELESRGFSLLSQSLRVMSPLLKVVMGVPIHLSDLR</sequence>
<dbReference type="AlphaFoldDB" id="A0AAU7LZU5"/>
<evidence type="ECO:0000313" key="1">
    <source>
        <dbReference type="EMBL" id="XBP73227.1"/>
    </source>
</evidence>
<gene>
    <name evidence="1" type="ORF">ABLV49_25055</name>
</gene>
<organism evidence="1">
    <name type="scientific">Polaromonas hydrogenivorans</name>
    <dbReference type="NCBI Taxonomy" id="335476"/>
    <lineage>
        <taxon>Bacteria</taxon>
        <taxon>Pseudomonadati</taxon>
        <taxon>Pseudomonadota</taxon>
        <taxon>Betaproteobacteria</taxon>
        <taxon>Burkholderiales</taxon>
        <taxon>Comamonadaceae</taxon>
        <taxon>Polaromonas</taxon>
    </lineage>
</organism>
<name>A0AAU7LZU5_9BURK</name>